<dbReference type="AlphaFoldDB" id="A0A0L1IE48"/>
<evidence type="ECO:0000256" key="3">
    <source>
        <dbReference type="ARBA" id="ARBA00004496"/>
    </source>
</evidence>
<sequence>MEKTTEQDDFIFDSYEYEEYLKKKITPTDLYYIEDEELIFEIFSLGLKSRGVLSKEDFYSTHYQKKKKNEKNIIKEEKVNNIIYDINLLYNNSKGFFFNLNYHLHFCQEKKISTILFIRYISKKKSEISSYIDINNKKIAEKINKKKYIYASKKDLSYYNWHNNYVCTNNSENYEIIINKKIGLIFKHIHSNTYFILNSQKELKIKLSDNIYKQNIIMNSNPNEEFINLSEDIKKMEIKDPNYLQCILYTLHL</sequence>
<evidence type="ECO:0000256" key="4">
    <source>
        <dbReference type="ARBA" id="ARBA00021436"/>
    </source>
</evidence>
<dbReference type="InterPro" id="IPR027887">
    <property type="entry name" value="DUF4464"/>
</dbReference>
<evidence type="ECO:0000256" key="6">
    <source>
        <dbReference type="ARBA" id="ARBA00023242"/>
    </source>
</evidence>
<evidence type="ECO:0000256" key="2">
    <source>
        <dbReference type="ARBA" id="ARBA00004123"/>
    </source>
</evidence>
<dbReference type="GO" id="GO:0005737">
    <property type="term" value="C:cytoplasm"/>
    <property type="evidence" value="ECO:0007669"/>
    <property type="project" value="UniProtKB-SubCell"/>
</dbReference>
<reference evidence="8" key="1">
    <citation type="submission" date="2015-07" db="EMBL/GenBank/DDBJ databases">
        <title>Annotation of Plasmodium falciparum IGH-CR14.</title>
        <authorList>
            <consortium name="The Broad Institute Genome Sequencing Platform"/>
            <person name="Volkman S.K."/>
            <person name="Neafsey D.E."/>
            <person name="Dash A.P."/>
            <person name="Chitnis C.E."/>
            <person name="Hartl D.L."/>
            <person name="Young S.K."/>
            <person name="Zeng Q."/>
            <person name="Koehrsen M."/>
            <person name="Alvarado L."/>
            <person name="Berlin A."/>
            <person name="Borenstein D."/>
            <person name="Chapman S.B."/>
            <person name="Chen Z."/>
            <person name="Engels R."/>
            <person name="Freedman E."/>
            <person name="Gellesch M."/>
            <person name="Goldberg J."/>
            <person name="Griggs A."/>
            <person name="Gujja S."/>
            <person name="Heilman E.R."/>
            <person name="Heiman D.I."/>
            <person name="Howarth C."/>
            <person name="Jen D."/>
            <person name="Larson L."/>
            <person name="Mehta T."/>
            <person name="Neiman D."/>
            <person name="Park D."/>
            <person name="Pearson M."/>
            <person name="Roberts A."/>
            <person name="Saif S."/>
            <person name="Shea T."/>
            <person name="Shenoy N."/>
            <person name="Sisk P."/>
            <person name="Stolte C."/>
            <person name="Sykes S."/>
            <person name="Walk T."/>
            <person name="White J."/>
            <person name="Yandava C."/>
            <person name="Haas B."/>
            <person name="Henn M.R."/>
            <person name="Nusbaum C."/>
            <person name="Birren B."/>
        </authorList>
    </citation>
    <scope>NUCLEOTIDE SEQUENCE [LARGE SCALE GENOMIC DNA]</scope>
    <source>
        <strain evidence="8">IGH-CR14</strain>
    </source>
</reference>
<dbReference type="Pfam" id="PF14713">
    <property type="entry name" value="DUF4464"/>
    <property type="match status" value="1"/>
</dbReference>
<reference evidence="8" key="2">
    <citation type="submission" date="2015-07" db="EMBL/GenBank/DDBJ databases">
        <title>The genome sequence of Plasmodium falciparum IGH-CR14.</title>
        <authorList>
            <consortium name="The Broad Institute Genome Sequencing Platform"/>
            <person name="Volkman S.K."/>
            <person name="Neafsey D.E."/>
            <person name="Dash A.P."/>
            <person name="Chitnis C.E."/>
            <person name="Hartl D.L."/>
            <person name="Young S.K."/>
            <person name="Kodira C.D."/>
            <person name="Zeng Q."/>
            <person name="Koehrsen M."/>
            <person name="Godfrey P."/>
            <person name="Alvarado L."/>
            <person name="Berlin A."/>
            <person name="Borenstein D."/>
            <person name="Chen Z."/>
            <person name="Engels R."/>
            <person name="Freedman E."/>
            <person name="Gellesch M."/>
            <person name="Goldberg J."/>
            <person name="Griggs A."/>
            <person name="Gujja S."/>
            <person name="Heiman D."/>
            <person name="Hepburn T."/>
            <person name="Howarth C."/>
            <person name="Jen D."/>
            <person name="Larson L."/>
            <person name="Lewis B."/>
            <person name="Mehta T."/>
            <person name="Park D."/>
            <person name="Pearson M."/>
            <person name="Roberts A."/>
            <person name="Saif S."/>
            <person name="Shea T."/>
            <person name="Shenoy N."/>
            <person name="Sisk P."/>
            <person name="Stolte C."/>
            <person name="Sykes S."/>
            <person name="Walk T."/>
            <person name="White J."/>
            <person name="Yandava C."/>
            <person name="Wirth D.F."/>
            <person name="Nusbaum C."/>
            <person name="Birren B."/>
        </authorList>
    </citation>
    <scope>NUCLEOTIDE SEQUENCE [LARGE SCALE GENOMIC DNA]</scope>
    <source>
        <strain evidence="8">IGH-CR14</strain>
    </source>
</reference>
<gene>
    <name evidence="7" type="ORF">PFMG_04120</name>
</gene>
<dbReference type="Proteomes" id="UP000054562">
    <property type="component" value="Unassembled WGS sequence"/>
</dbReference>
<name>A0A0L1IE48_PLAFA</name>
<proteinExistence type="predicted"/>
<accession>A0A0L1IE48</accession>
<dbReference type="EMBL" id="GG665408">
    <property type="protein sequence ID" value="KNG77909.1"/>
    <property type="molecule type" value="Genomic_DNA"/>
</dbReference>
<evidence type="ECO:0000256" key="1">
    <source>
        <dbReference type="ARBA" id="ARBA00003056"/>
    </source>
</evidence>
<comment type="function">
    <text evidence="1">May be involved in spermatogenesis.</text>
</comment>
<dbReference type="PANTHER" id="PTHR33588">
    <property type="entry name" value="CILIA- AND FLAGELLA-ASSOCIATED PROTEIN 299"/>
    <property type="match status" value="1"/>
</dbReference>
<evidence type="ECO:0000313" key="7">
    <source>
        <dbReference type="EMBL" id="KNG77909.1"/>
    </source>
</evidence>
<dbReference type="GO" id="GO:0005634">
    <property type="term" value="C:nucleus"/>
    <property type="evidence" value="ECO:0007669"/>
    <property type="project" value="UniProtKB-SubCell"/>
</dbReference>
<dbReference type="OrthoDB" id="2136125at2759"/>
<organism evidence="7 8">
    <name type="scientific">Plasmodium falciparum IGH-CR14</name>
    <dbReference type="NCBI Taxonomy" id="580059"/>
    <lineage>
        <taxon>Eukaryota</taxon>
        <taxon>Sar</taxon>
        <taxon>Alveolata</taxon>
        <taxon>Apicomplexa</taxon>
        <taxon>Aconoidasida</taxon>
        <taxon>Haemosporida</taxon>
        <taxon>Plasmodiidae</taxon>
        <taxon>Plasmodium</taxon>
        <taxon>Plasmodium (Laverania)</taxon>
    </lineage>
</organism>
<evidence type="ECO:0000313" key="8">
    <source>
        <dbReference type="Proteomes" id="UP000054562"/>
    </source>
</evidence>
<keyword evidence="6" id="KW-0539">Nucleus</keyword>
<protein>
    <recommendedName>
        <fullName evidence="4">Cilia- and flagella-associated protein 299</fullName>
    </recommendedName>
</protein>
<comment type="subcellular location">
    <subcellularLocation>
        <location evidence="3">Cytoplasm</location>
    </subcellularLocation>
    <subcellularLocation>
        <location evidence="2">Nucleus</location>
    </subcellularLocation>
</comment>
<keyword evidence="5" id="KW-0963">Cytoplasm</keyword>
<dbReference type="PANTHER" id="PTHR33588:SF1">
    <property type="entry name" value="CILIA- AND FLAGELLA-ASSOCIATED PROTEIN 299"/>
    <property type="match status" value="1"/>
</dbReference>
<evidence type="ECO:0000256" key="5">
    <source>
        <dbReference type="ARBA" id="ARBA00022490"/>
    </source>
</evidence>